<dbReference type="AlphaFoldDB" id="A0A8J6P415"/>
<dbReference type="EMBL" id="JACVEL010000001">
    <property type="protein sequence ID" value="MBC9811042.1"/>
    <property type="molecule type" value="Genomic_DNA"/>
</dbReference>
<proteinExistence type="predicted"/>
<keyword evidence="2" id="KW-1185">Reference proteome</keyword>
<gene>
    <name evidence="1" type="ORF">H9Y05_01005</name>
</gene>
<sequence length="116" mass="13211">MKTKLLFITGCICLFTQSSYGQSQINPLKETTLTASLPVELNTQRTKLEAKQAEIDQSVATSRAQVNKLKEEFRVLKEEYLRLLSIELAETSDVHVKEQLQREITHYTQVANSSTH</sequence>
<protein>
    <submittedName>
        <fullName evidence="1">Uncharacterized protein</fullName>
    </submittedName>
</protein>
<organism evidence="1 2">
    <name type="scientific">Taishania pollutisoli</name>
    <dbReference type="NCBI Taxonomy" id="2766479"/>
    <lineage>
        <taxon>Bacteria</taxon>
        <taxon>Pseudomonadati</taxon>
        <taxon>Bacteroidota</taxon>
        <taxon>Flavobacteriia</taxon>
        <taxon>Flavobacteriales</taxon>
        <taxon>Crocinitomicaceae</taxon>
        <taxon>Taishania</taxon>
    </lineage>
</organism>
<accession>A0A8J6P415</accession>
<evidence type="ECO:0000313" key="1">
    <source>
        <dbReference type="EMBL" id="MBC9811042.1"/>
    </source>
</evidence>
<comment type="caution">
    <text evidence="1">The sequence shown here is derived from an EMBL/GenBank/DDBJ whole genome shotgun (WGS) entry which is preliminary data.</text>
</comment>
<reference evidence="1" key="1">
    <citation type="submission" date="2020-09" db="EMBL/GenBank/DDBJ databases">
        <title>Taishania pollutisoli gen. nov., sp. nov., Isolated from Tetrabromobisphenol A-Contaminated Soil.</title>
        <authorList>
            <person name="Chen Q."/>
        </authorList>
    </citation>
    <scope>NUCLEOTIDE SEQUENCE</scope>
    <source>
        <strain evidence="1">CZZ-1</strain>
    </source>
</reference>
<evidence type="ECO:0000313" key="2">
    <source>
        <dbReference type="Proteomes" id="UP000652681"/>
    </source>
</evidence>
<dbReference type="Proteomes" id="UP000652681">
    <property type="component" value="Unassembled WGS sequence"/>
</dbReference>
<name>A0A8J6P415_9FLAO</name>
<dbReference type="RefSeq" id="WP_163492297.1">
    <property type="nucleotide sequence ID" value="NZ_JACVEL010000001.1"/>
</dbReference>